<evidence type="ECO:0000256" key="2">
    <source>
        <dbReference type="PROSITE-ProRule" id="PRU00335"/>
    </source>
</evidence>
<dbReference type="Pfam" id="PF00440">
    <property type="entry name" value="TetR_N"/>
    <property type="match status" value="1"/>
</dbReference>
<feature type="domain" description="HTH tetR-type" evidence="3">
    <location>
        <begin position="10"/>
        <end position="70"/>
    </location>
</feature>
<keyword evidence="1 2" id="KW-0238">DNA-binding</keyword>
<protein>
    <recommendedName>
        <fullName evidence="3">HTH tetR-type domain-containing protein</fullName>
    </recommendedName>
</protein>
<evidence type="ECO:0000313" key="5">
    <source>
        <dbReference type="Proteomes" id="UP001501495"/>
    </source>
</evidence>
<keyword evidence="5" id="KW-1185">Reference proteome</keyword>
<evidence type="ECO:0000259" key="3">
    <source>
        <dbReference type="PROSITE" id="PS50977"/>
    </source>
</evidence>
<dbReference type="EMBL" id="BAAAZH010000026">
    <property type="protein sequence ID" value="GAA4125039.1"/>
    <property type="molecule type" value="Genomic_DNA"/>
</dbReference>
<accession>A0ABP7XSX1</accession>
<dbReference type="Proteomes" id="UP001501495">
    <property type="component" value="Unassembled WGS sequence"/>
</dbReference>
<dbReference type="PROSITE" id="PS50977">
    <property type="entry name" value="HTH_TETR_2"/>
    <property type="match status" value="1"/>
</dbReference>
<dbReference type="InterPro" id="IPR009057">
    <property type="entry name" value="Homeodomain-like_sf"/>
</dbReference>
<sequence>MTASLRESADSTRIRLLEGALACMRATGTTRLTFTDVSRAAGIARQTVYAYFPDRDALLHETVSYAALQVVDRIARETEGIADLAEAVVEITVGFHEAARGDVALRQVIAMTLHPGTVDAGTISAQAMGITRGFLRPRLASADLERIDEIAEVLLRFLLSVLGYRSAQTETPERLRAFLHRTLVPALGLAPASSPLPPTSSQESP</sequence>
<proteinExistence type="predicted"/>
<organism evidence="4 5">
    <name type="scientific">Nocardioides fonticola</name>
    <dbReference type="NCBI Taxonomy" id="450363"/>
    <lineage>
        <taxon>Bacteria</taxon>
        <taxon>Bacillati</taxon>
        <taxon>Actinomycetota</taxon>
        <taxon>Actinomycetes</taxon>
        <taxon>Propionibacteriales</taxon>
        <taxon>Nocardioidaceae</taxon>
        <taxon>Nocardioides</taxon>
    </lineage>
</organism>
<dbReference type="Gene3D" id="1.10.357.10">
    <property type="entry name" value="Tetracycline Repressor, domain 2"/>
    <property type="match status" value="1"/>
</dbReference>
<comment type="caution">
    <text evidence="4">The sequence shown here is derived from an EMBL/GenBank/DDBJ whole genome shotgun (WGS) entry which is preliminary data.</text>
</comment>
<name>A0ABP7XSX1_9ACTN</name>
<reference evidence="5" key="1">
    <citation type="journal article" date="2019" name="Int. J. Syst. Evol. Microbiol.">
        <title>The Global Catalogue of Microorganisms (GCM) 10K type strain sequencing project: providing services to taxonomists for standard genome sequencing and annotation.</title>
        <authorList>
            <consortium name="The Broad Institute Genomics Platform"/>
            <consortium name="The Broad Institute Genome Sequencing Center for Infectious Disease"/>
            <person name="Wu L."/>
            <person name="Ma J."/>
        </authorList>
    </citation>
    <scope>NUCLEOTIDE SEQUENCE [LARGE SCALE GENOMIC DNA]</scope>
    <source>
        <strain evidence="5">JCM 16703</strain>
    </source>
</reference>
<evidence type="ECO:0000256" key="1">
    <source>
        <dbReference type="ARBA" id="ARBA00023125"/>
    </source>
</evidence>
<gene>
    <name evidence="4" type="ORF">GCM10022215_33180</name>
</gene>
<dbReference type="SUPFAM" id="SSF46689">
    <property type="entry name" value="Homeodomain-like"/>
    <property type="match status" value="1"/>
</dbReference>
<dbReference type="RefSeq" id="WP_344734583.1">
    <property type="nucleotide sequence ID" value="NZ_BAAAZH010000026.1"/>
</dbReference>
<dbReference type="InterPro" id="IPR001647">
    <property type="entry name" value="HTH_TetR"/>
</dbReference>
<feature type="DNA-binding region" description="H-T-H motif" evidence="2">
    <location>
        <begin position="33"/>
        <end position="52"/>
    </location>
</feature>
<evidence type="ECO:0000313" key="4">
    <source>
        <dbReference type="EMBL" id="GAA4125039.1"/>
    </source>
</evidence>